<sequence>MEQQTSRRVLCVGLCCADIINVCDHYPKEDTDQRSADYYWQRGGNASNSSSALALLGANVEFLGTLVRGREFLTDDFAAYGIHADQCPVYEESPGVKGAVAVIVINRQNGSRTIMAAINHVPELKMEHFQNIQLHNYRWIHFEGRQNIDEIEKMIQRVQEYNTSCNTDQRVSTSLEFEKPRLPGLGRLLDQVDYVFVSKDLAVSRGYQNKEEAARGFMHSCRPGGTVICAWGDDGAAAKTGSDDVITSPVYSPKTVVDTLAAGDTFNGATIFALSSGLDVGGAIRFGCMVAGTKCGMVGNKGIKGLQNQLDSFRTHQK</sequence>
<dbReference type="InterPro" id="IPR052562">
    <property type="entry name" value="Ketohexokinase-related"/>
</dbReference>
<evidence type="ECO:0000259" key="1">
    <source>
        <dbReference type="Pfam" id="PF00294"/>
    </source>
</evidence>
<dbReference type="Pfam" id="PF00294">
    <property type="entry name" value="PfkB"/>
    <property type="match status" value="1"/>
</dbReference>
<organism evidence="2 3">
    <name type="scientific">Mya arenaria</name>
    <name type="common">Soft-shell clam</name>
    <dbReference type="NCBI Taxonomy" id="6604"/>
    <lineage>
        <taxon>Eukaryota</taxon>
        <taxon>Metazoa</taxon>
        <taxon>Spiralia</taxon>
        <taxon>Lophotrochozoa</taxon>
        <taxon>Mollusca</taxon>
        <taxon>Bivalvia</taxon>
        <taxon>Autobranchia</taxon>
        <taxon>Heteroconchia</taxon>
        <taxon>Euheterodonta</taxon>
        <taxon>Imparidentia</taxon>
        <taxon>Neoheterodontei</taxon>
        <taxon>Myida</taxon>
        <taxon>Myoidea</taxon>
        <taxon>Myidae</taxon>
        <taxon>Mya</taxon>
    </lineage>
</organism>
<dbReference type="InterPro" id="IPR029056">
    <property type="entry name" value="Ribokinase-like"/>
</dbReference>
<evidence type="ECO:0000313" key="2">
    <source>
        <dbReference type="EMBL" id="WAR02600.1"/>
    </source>
</evidence>
<gene>
    <name evidence="2" type="ORF">MAR_009158</name>
</gene>
<dbReference type="PANTHER" id="PTHR42774:SF3">
    <property type="entry name" value="KETOHEXOKINASE"/>
    <property type="match status" value="1"/>
</dbReference>
<feature type="domain" description="Carbohydrate kinase PfkB" evidence="1">
    <location>
        <begin position="7"/>
        <end position="296"/>
    </location>
</feature>
<dbReference type="PANTHER" id="PTHR42774">
    <property type="entry name" value="PHOSPHOTRANSFERASE SYSTEM TRANSPORT PROTEIN"/>
    <property type="match status" value="1"/>
</dbReference>
<proteinExistence type="predicted"/>
<reference evidence="2" key="1">
    <citation type="submission" date="2022-11" db="EMBL/GenBank/DDBJ databases">
        <title>Centuries of genome instability and evolution in soft-shell clam transmissible cancer (bioRxiv).</title>
        <authorList>
            <person name="Hart S.F.M."/>
            <person name="Yonemitsu M.A."/>
            <person name="Giersch R.M."/>
            <person name="Beal B.F."/>
            <person name="Arriagada G."/>
            <person name="Davis B.W."/>
            <person name="Ostrander E.A."/>
            <person name="Goff S.P."/>
            <person name="Metzger M.J."/>
        </authorList>
    </citation>
    <scope>NUCLEOTIDE SEQUENCE</scope>
    <source>
        <strain evidence="2">MELC-2E11</strain>
        <tissue evidence="2">Siphon/mantle</tissue>
    </source>
</reference>
<name>A0ABY7DXX2_MYAAR</name>
<dbReference type="Proteomes" id="UP001164746">
    <property type="component" value="Chromosome 4"/>
</dbReference>
<accession>A0ABY7DXX2</accession>
<keyword evidence="3" id="KW-1185">Reference proteome</keyword>
<dbReference type="EMBL" id="CP111015">
    <property type="protein sequence ID" value="WAR02600.1"/>
    <property type="molecule type" value="Genomic_DNA"/>
</dbReference>
<dbReference type="InterPro" id="IPR011611">
    <property type="entry name" value="PfkB_dom"/>
</dbReference>
<dbReference type="SUPFAM" id="SSF53613">
    <property type="entry name" value="Ribokinase-like"/>
    <property type="match status" value="1"/>
</dbReference>
<protein>
    <submittedName>
        <fullName evidence="2">KHK-like protein</fullName>
    </submittedName>
</protein>
<dbReference type="InterPro" id="IPR034093">
    <property type="entry name" value="KHK"/>
</dbReference>
<evidence type="ECO:0000313" key="3">
    <source>
        <dbReference type="Proteomes" id="UP001164746"/>
    </source>
</evidence>
<dbReference type="Gene3D" id="3.40.1190.20">
    <property type="match status" value="1"/>
</dbReference>
<dbReference type="CDD" id="cd01939">
    <property type="entry name" value="Ketohexokinase"/>
    <property type="match status" value="1"/>
</dbReference>